<evidence type="ECO:0000256" key="1">
    <source>
        <dbReference type="SAM" id="Phobius"/>
    </source>
</evidence>
<keyword evidence="7" id="KW-1185">Reference proteome</keyword>
<dbReference type="CDD" id="cd01949">
    <property type="entry name" value="GGDEF"/>
    <property type="match status" value="1"/>
</dbReference>
<dbReference type="SUPFAM" id="SSF55073">
    <property type="entry name" value="Nucleotide cyclase"/>
    <property type="match status" value="1"/>
</dbReference>
<dbReference type="PROSITE" id="PS50883">
    <property type="entry name" value="EAL"/>
    <property type="match status" value="1"/>
</dbReference>
<dbReference type="InterPro" id="IPR000014">
    <property type="entry name" value="PAS"/>
</dbReference>
<accession>A0ABT9CG52</accession>
<dbReference type="CDD" id="cd00130">
    <property type="entry name" value="PAS"/>
    <property type="match status" value="1"/>
</dbReference>
<dbReference type="PROSITE" id="PS50112">
    <property type="entry name" value="PAS"/>
    <property type="match status" value="1"/>
</dbReference>
<dbReference type="Gene3D" id="3.20.20.450">
    <property type="entry name" value="EAL domain"/>
    <property type="match status" value="1"/>
</dbReference>
<evidence type="ECO:0000259" key="4">
    <source>
        <dbReference type="PROSITE" id="PS50883"/>
    </source>
</evidence>
<dbReference type="SUPFAM" id="SSF141868">
    <property type="entry name" value="EAL domain-like"/>
    <property type="match status" value="1"/>
</dbReference>
<dbReference type="PANTHER" id="PTHR44757">
    <property type="entry name" value="DIGUANYLATE CYCLASE DGCP"/>
    <property type="match status" value="1"/>
</dbReference>
<dbReference type="PROSITE" id="PS50113">
    <property type="entry name" value="PAC"/>
    <property type="match status" value="1"/>
</dbReference>
<dbReference type="NCBIfam" id="TIGR00254">
    <property type="entry name" value="GGDEF"/>
    <property type="match status" value="1"/>
</dbReference>
<dbReference type="InterPro" id="IPR035919">
    <property type="entry name" value="EAL_sf"/>
</dbReference>
<dbReference type="NCBIfam" id="TIGR00229">
    <property type="entry name" value="sensory_box"/>
    <property type="match status" value="2"/>
</dbReference>
<dbReference type="Gene3D" id="3.30.70.270">
    <property type="match status" value="1"/>
</dbReference>
<dbReference type="Pfam" id="PF00563">
    <property type="entry name" value="EAL"/>
    <property type="match status" value="1"/>
</dbReference>
<dbReference type="InterPro" id="IPR043128">
    <property type="entry name" value="Rev_trsase/Diguanyl_cyclase"/>
</dbReference>
<keyword evidence="1" id="KW-1133">Transmembrane helix</keyword>
<dbReference type="InterPro" id="IPR029787">
    <property type="entry name" value="Nucleotide_cyclase"/>
</dbReference>
<dbReference type="Pfam" id="PF08447">
    <property type="entry name" value="PAS_3"/>
    <property type="match status" value="1"/>
</dbReference>
<dbReference type="InterPro" id="IPR013655">
    <property type="entry name" value="PAS_fold_3"/>
</dbReference>
<feature type="domain" description="PAS" evidence="2">
    <location>
        <begin position="70"/>
        <end position="142"/>
    </location>
</feature>
<evidence type="ECO:0000259" key="2">
    <source>
        <dbReference type="PROSITE" id="PS50112"/>
    </source>
</evidence>
<dbReference type="Pfam" id="PF00990">
    <property type="entry name" value="GGDEF"/>
    <property type="match status" value="1"/>
</dbReference>
<dbReference type="InterPro" id="IPR001633">
    <property type="entry name" value="EAL_dom"/>
</dbReference>
<feature type="transmembrane region" description="Helical" evidence="1">
    <location>
        <begin position="35"/>
        <end position="56"/>
    </location>
</feature>
<gene>
    <name evidence="6" type="ORF">Q5741_14485</name>
</gene>
<dbReference type="SUPFAM" id="SSF55785">
    <property type="entry name" value="PYP-like sensor domain (PAS domain)"/>
    <property type="match status" value="2"/>
</dbReference>
<dbReference type="RefSeq" id="WP_305024822.1">
    <property type="nucleotide sequence ID" value="NZ_JAUQTB010000008.1"/>
</dbReference>
<dbReference type="SMART" id="SM00267">
    <property type="entry name" value="GGDEF"/>
    <property type="match status" value="1"/>
</dbReference>
<dbReference type="EMBL" id="JAUQTB010000008">
    <property type="protein sequence ID" value="MDO7907614.1"/>
    <property type="molecule type" value="Genomic_DNA"/>
</dbReference>
<comment type="caution">
    <text evidence="6">The sequence shown here is derived from an EMBL/GenBank/DDBJ whole genome shotgun (WGS) entry which is preliminary data.</text>
</comment>
<dbReference type="SMART" id="SM00052">
    <property type="entry name" value="EAL"/>
    <property type="match status" value="1"/>
</dbReference>
<dbReference type="CDD" id="cd01948">
    <property type="entry name" value="EAL"/>
    <property type="match status" value="1"/>
</dbReference>
<dbReference type="InterPro" id="IPR001610">
    <property type="entry name" value="PAC"/>
</dbReference>
<feature type="domain" description="GGDEF" evidence="5">
    <location>
        <begin position="334"/>
        <end position="466"/>
    </location>
</feature>
<dbReference type="SMART" id="SM00086">
    <property type="entry name" value="PAC"/>
    <property type="match status" value="2"/>
</dbReference>
<keyword evidence="1" id="KW-0812">Transmembrane</keyword>
<dbReference type="InterPro" id="IPR052155">
    <property type="entry name" value="Biofilm_reg_signaling"/>
</dbReference>
<dbReference type="SMART" id="SM00091">
    <property type="entry name" value="PAS"/>
    <property type="match status" value="2"/>
</dbReference>
<proteinExistence type="predicted"/>
<feature type="domain" description="PAC" evidence="3">
    <location>
        <begin position="144"/>
        <end position="196"/>
    </location>
</feature>
<dbReference type="InterPro" id="IPR035965">
    <property type="entry name" value="PAS-like_dom_sf"/>
</dbReference>
<dbReference type="PROSITE" id="PS50887">
    <property type="entry name" value="GGDEF"/>
    <property type="match status" value="1"/>
</dbReference>
<dbReference type="PANTHER" id="PTHR44757:SF2">
    <property type="entry name" value="BIOFILM ARCHITECTURE MAINTENANCE PROTEIN MBAA"/>
    <property type="match status" value="1"/>
</dbReference>
<dbReference type="InterPro" id="IPR000160">
    <property type="entry name" value="GGDEF_dom"/>
</dbReference>
<sequence length="726" mass="82640">MNMLRGRWIRYVLLCTGVAAWTASMVEEMKEGPGSGSWLGLSVLGLAALLLVYYIFQWEARKAGRKLRDNSRRLQNILETLDVAIWAHDLKTDSLYITPGIERLYGCSADAFYQDKTLWRRAILSEDLPAIEKRVDLIAQGQEVTSIYRIARPDGEVRWIQDRGIPIMDQENRLAYFTSVLFDITDRKESEDLYQQLTEGSPDLVAVFSEGKFDYVNDAGSRLIGYPTKQELIGQQVELFFPKELLAGICDHKRFTDLTLRRADGSTLDVELVAMPVLYGGRLAVQIAGRDITRRKESERTIEYMAYYDALTGLPNRYLFRRHLNQVLGKGRADLLAVLFLDLDRFKIINDTKGHTAGDQILQKVARRLEQTLEGQGMICRQGGDEFIVLLENMDKNEVAVTARRMLHALRAPVTTEGQEYFITMSIGISLYPADGIDEETLIQHADTAMYLAKERGKNNYQFYDAQLMGVSTRKMQLEHAMRRAMQQEQFTLQYQPQVELGKGELVGIEALLRWHHPELGYISPMEFIPLAEETGLIVPLGRWVLEQACRQNKAWQDAGYRAVPIAVNVSVRQMKEEDFVAMVQEVLQQTGLEACYLELEITESIMQKKERSAGILNQLRKAGIRLSIDDFGTGYSSLSILKYLPVDTIKIDKSFIDDIADPGDQGVMVKTMIDMGMNLKFRVIAEGIELQGQADFLLRHGCRIGQGYLYSRPLTARELELYMQK</sequence>
<protein>
    <submittedName>
        <fullName evidence="6">EAL domain-containing protein</fullName>
    </submittedName>
</protein>
<evidence type="ECO:0000259" key="5">
    <source>
        <dbReference type="PROSITE" id="PS50887"/>
    </source>
</evidence>
<dbReference type="Gene3D" id="3.30.450.20">
    <property type="entry name" value="PAS domain"/>
    <property type="match status" value="2"/>
</dbReference>
<evidence type="ECO:0000313" key="6">
    <source>
        <dbReference type="EMBL" id="MDO7907614.1"/>
    </source>
</evidence>
<keyword evidence="1" id="KW-0472">Membrane</keyword>
<name>A0ABT9CG52_9BACL</name>
<organism evidence="6 7">
    <name type="scientific">Paenibacillus lacisoli</name>
    <dbReference type="NCBI Taxonomy" id="3064525"/>
    <lineage>
        <taxon>Bacteria</taxon>
        <taxon>Bacillati</taxon>
        <taxon>Bacillota</taxon>
        <taxon>Bacilli</taxon>
        <taxon>Bacillales</taxon>
        <taxon>Paenibacillaceae</taxon>
        <taxon>Paenibacillus</taxon>
    </lineage>
</organism>
<reference evidence="6 7" key="1">
    <citation type="submission" date="2023-07" db="EMBL/GenBank/DDBJ databases">
        <title>Paenibacillus sp. JX-17 nov. isolated from soil.</title>
        <authorList>
            <person name="Wan Y."/>
            <person name="Liu B."/>
        </authorList>
    </citation>
    <scope>NUCLEOTIDE SEQUENCE [LARGE SCALE GENOMIC DNA]</scope>
    <source>
        <strain evidence="6 7">JX-17</strain>
    </source>
</reference>
<feature type="domain" description="EAL" evidence="4">
    <location>
        <begin position="475"/>
        <end position="726"/>
    </location>
</feature>
<evidence type="ECO:0000313" key="7">
    <source>
        <dbReference type="Proteomes" id="UP001240171"/>
    </source>
</evidence>
<dbReference type="Pfam" id="PF13426">
    <property type="entry name" value="PAS_9"/>
    <property type="match status" value="1"/>
</dbReference>
<evidence type="ECO:0000259" key="3">
    <source>
        <dbReference type="PROSITE" id="PS50113"/>
    </source>
</evidence>
<dbReference type="Proteomes" id="UP001240171">
    <property type="component" value="Unassembled WGS sequence"/>
</dbReference>
<dbReference type="InterPro" id="IPR000700">
    <property type="entry name" value="PAS-assoc_C"/>
</dbReference>